<sequence length="65" mass="7558">MEVKVIAYHLHKLPFGYLLHKCHSPSIMVLQRAIKDNYLKKAGRTNVQVRTYQESVCHHLTDLPS</sequence>
<dbReference type="HOGENOM" id="CLU_2854329_0_0_1"/>
<evidence type="ECO:0000313" key="1">
    <source>
        <dbReference type="EMBL" id="CCA21767.1"/>
    </source>
</evidence>
<reference evidence="1" key="2">
    <citation type="submission" date="2011-02" db="EMBL/GenBank/DDBJ databases">
        <authorList>
            <person name="MacLean D."/>
        </authorList>
    </citation>
    <scope>NUCLEOTIDE SEQUENCE</scope>
</reference>
<gene>
    <name evidence="1" type="primary">AlNc14C133G7014</name>
    <name evidence="1" type="ORF">ALNC14_079100</name>
</gene>
<reference evidence="1" key="1">
    <citation type="journal article" date="2011" name="PLoS Biol.">
        <title>Gene gain and loss during evolution of obligate parasitism in the white rust pathogen of Arabidopsis thaliana.</title>
        <authorList>
            <person name="Kemen E."/>
            <person name="Gardiner A."/>
            <person name="Schultz-Larsen T."/>
            <person name="Kemen A.C."/>
            <person name="Balmuth A.L."/>
            <person name="Robert-Seilaniantz A."/>
            <person name="Bailey K."/>
            <person name="Holub E."/>
            <person name="Studholme D.J."/>
            <person name="Maclean D."/>
            <person name="Jones J.D."/>
        </authorList>
    </citation>
    <scope>NUCLEOTIDE SEQUENCE</scope>
</reference>
<protein>
    <submittedName>
        <fullName evidence="1">AlNc14C133G7014 protein</fullName>
    </submittedName>
</protein>
<dbReference type="EMBL" id="FR824178">
    <property type="protein sequence ID" value="CCA21767.1"/>
    <property type="molecule type" value="Genomic_DNA"/>
</dbReference>
<dbReference type="AlphaFoldDB" id="F0WKG3"/>
<proteinExistence type="predicted"/>
<name>F0WKG3_9STRA</name>
<accession>F0WKG3</accession>
<organism evidence="1">
    <name type="scientific">Albugo laibachii Nc14</name>
    <dbReference type="NCBI Taxonomy" id="890382"/>
    <lineage>
        <taxon>Eukaryota</taxon>
        <taxon>Sar</taxon>
        <taxon>Stramenopiles</taxon>
        <taxon>Oomycota</taxon>
        <taxon>Peronosporomycetes</taxon>
        <taxon>Albuginales</taxon>
        <taxon>Albuginaceae</taxon>
        <taxon>Albugo</taxon>
    </lineage>
</organism>